<dbReference type="SUPFAM" id="SSF52540">
    <property type="entry name" value="P-loop containing nucleoside triphosphate hydrolases"/>
    <property type="match status" value="1"/>
</dbReference>
<evidence type="ECO:0008006" key="3">
    <source>
        <dbReference type="Google" id="ProtNLM"/>
    </source>
</evidence>
<organism evidence="1 2">
    <name type="scientific">Sphingomonas aurantiaca</name>
    <dbReference type="NCBI Taxonomy" id="185949"/>
    <lineage>
        <taxon>Bacteria</taxon>
        <taxon>Pseudomonadati</taxon>
        <taxon>Pseudomonadota</taxon>
        <taxon>Alphaproteobacteria</taxon>
        <taxon>Sphingomonadales</taxon>
        <taxon>Sphingomonadaceae</taxon>
        <taxon>Sphingomonas</taxon>
    </lineage>
</organism>
<dbReference type="Proteomes" id="UP000326857">
    <property type="component" value="Unassembled WGS sequence"/>
</dbReference>
<gene>
    <name evidence="1" type="ORF">SPHINGO391_380127</name>
</gene>
<dbReference type="InterPro" id="IPR027417">
    <property type="entry name" value="P-loop_NTPase"/>
</dbReference>
<dbReference type="AlphaFoldDB" id="A0A5E7YQZ4"/>
<dbReference type="RefSeq" id="WP_151990312.1">
    <property type="nucleotide sequence ID" value="NZ_LR701528.1"/>
</dbReference>
<accession>A0A5E7YQZ4</accession>
<dbReference type="InterPro" id="IPR008868">
    <property type="entry name" value="TniB"/>
</dbReference>
<name>A0A5E7YQZ4_9SPHN</name>
<evidence type="ECO:0000313" key="1">
    <source>
        <dbReference type="EMBL" id="VVT06839.1"/>
    </source>
</evidence>
<sequence length="315" mass="33986">MTERFDSASEHETVASAATRVGKAKARFDAIRVDYPPQTAVVAALDEMRISALGRPAHAPCGGAMLVAPHGCGKTESIVALRRLLEASSDEGCKPLLHVETAGAGTTDSLPTSILQALGAARPDVGTEKARWPRAIAEMQRCGVQIVVFDEFNRAARRPRMSRAIATAIREKIMDAGIAPVAFVGSEDAGSVLAQVPELMERLDDDIDLSPLRWDTMGDRALFVSFLADLDDAMVAAGILACLSDLTQQSIARPLWEASAGRVRRICKIVRAAMAFALHDGRAFINRDDLAEAVDSYCIPRDFCQNNPFAKRLGR</sequence>
<dbReference type="Pfam" id="PF05621">
    <property type="entry name" value="TniB"/>
    <property type="match status" value="1"/>
</dbReference>
<reference evidence="1 2" key="1">
    <citation type="submission" date="2019-09" db="EMBL/GenBank/DDBJ databases">
        <authorList>
            <person name="Dittami M. S."/>
        </authorList>
    </citation>
    <scope>NUCLEOTIDE SEQUENCE [LARGE SCALE GENOMIC DNA]</scope>
    <source>
        <strain evidence="1">SPHINGO391</strain>
    </source>
</reference>
<evidence type="ECO:0000313" key="2">
    <source>
        <dbReference type="Proteomes" id="UP000326857"/>
    </source>
</evidence>
<protein>
    <recommendedName>
        <fullName evidence="3">TniB protein</fullName>
    </recommendedName>
</protein>
<dbReference type="EMBL" id="CABVLI010000032">
    <property type="protein sequence ID" value="VVT06839.1"/>
    <property type="molecule type" value="Genomic_DNA"/>
</dbReference>
<proteinExistence type="predicted"/>